<organism evidence="2 3">
    <name type="scientific">Trifolium medium</name>
    <dbReference type="NCBI Taxonomy" id="97028"/>
    <lineage>
        <taxon>Eukaryota</taxon>
        <taxon>Viridiplantae</taxon>
        <taxon>Streptophyta</taxon>
        <taxon>Embryophyta</taxon>
        <taxon>Tracheophyta</taxon>
        <taxon>Spermatophyta</taxon>
        <taxon>Magnoliopsida</taxon>
        <taxon>eudicotyledons</taxon>
        <taxon>Gunneridae</taxon>
        <taxon>Pentapetalae</taxon>
        <taxon>rosids</taxon>
        <taxon>fabids</taxon>
        <taxon>Fabales</taxon>
        <taxon>Fabaceae</taxon>
        <taxon>Papilionoideae</taxon>
        <taxon>50 kb inversion clade</taxon>
        <taxon>NPAAA clade</taxon>
        <taxon>Hologalegina</taxon>
        <taxon>IRL clade</taxon>
        <taxon>Trifolieae</taxon>
        <taxon>Trifolium</taxon>
    </lineage>
</organism>
<evidence type="ECO:0000313" key="3">
    <source>
        <dbReference type="Proteomes" id="UP000265520"/>
    </source>
</evidence>
<evidence type="ECO:0000256" key="1">
    <source>
        <dbReference type="SAM" id="Phobius"/>
    </source>
</evidence>
<accession>A0A392TQT9</accession>
<evidence type="ECO:0000313" key="2">
    <source>
        <dbReference type="EMBL" id="MCI62476.1"/>
    </source>
</evidence>
<name>A0A392TQT9_9FABA</name>
<feature type="transmembrane region" description="Helical" evidence="1">
    <location>
        <begin position="7"/>
        <end position="26"/>
    </location>
</feature>
<feature type="non-terminal residue" evidence="2">
    <location>
        <position position="1"/>
    </location>
</feature>
<reference evidence="2 3" key="1">
    <citation type="journal article" date="2018" name="Front. Plant Sci.">
        <title>Red Clover (Trifolium pratense) and Zigzag Clover (T. medium) - A Picture of Genomic Similarities and Differences.</title>
        <authorList>
            <person name="Dluhosova J."/>
            <person name="Istvanek J."/>
            <person name="Nedelnik J."/>
            <person name="Repkova J."/>
        </authorList>
    </citation>
    <scope>NUCLEOTIDE SEQUENCE [LARGE SCALE GENOMIC DNA]</scope>
    <source>
        <strain evidence="3">cv. 10/8</strain>
        <tissue evidence="2">Leaf</tissue>
    </source>
</reference>
<keyword evidence="1" id="KW-1133">Transmembrane helix</keyword>
<keyword evidence="1" id="KW-0812">Transmembrane</keyword>
<protein>
    <submittedName>
        <fullName evidence="2">Uncharacterized protein</fullName>
    </submittedName>
</protein>
<comment type="caution">
    <text evidence="2">The sequence shown here is derived from an EMBL/GenBank/DDBJ whole genome shotgun (WGS) entry which is preliminary data.</text>
</comment>
<dbReference type="Proteomes" id="UP000265520">
    <property type="component" value="Unassembled WGS sequence"/>
</dbReference>
<keyword evidence="3" id="KW-1185">Reference proteome</keyword>
<dbReference type="EMBL" id="LXQA010619687">
    <property type="protein sequence ID" value="MCI62476.1"/>
    <property type="molecule type" value="Genomic_DNA"/>
</dbReference>
<proteinExistence type="predicted"/>
<sequence length="45" mass="4866">SVLALELVLAPSFELVLIPVVFSTIYSSSSFRNGLPVLTLLPFQS</sequence>
<dbReference type="AlphaFoldDB" id="A0A392TQT9"/>
<keyword evidence="1" id="KW-0472">Membrane</keyword>